<dbReference type="Proteomes" id="UP000010466">
    <property type="component" value="Chromosome"/>
</dbReference>
<gene>
    <name evidence="3" type="primary">MCYN0160</name>
    <name evidence="3" type="ordered locus">MCYN_0160</name>
</gene>
<dbReference type="GO" id="GO:0005506">
    <property type="term" value="F:iron ion binding"/>
    <property type="evidence" value="ECO:0007669"/>
    <property type="project" value="InterPro"/>
</dbReference>
<dbReference type="CDD" id="cd06664">
    <property type="entry name" value="IscU_like"/>
    <property type="match status" value="1"/>
</dbReference>
<reference evidence="4" key="1">
    <citation type="journal article" date="2013" name="Genome Announc.">
        <title>Complete genome sequence of Mycoplasma cynos strain C142.</title>
        <authorList>
            <person name="Walker C.A."/>
            <person name="Mannering S.A."/>
            <person name="Shields S."/>
            <person name="Blake D.P."/>
            <person name="Brownlie J."/>
        </authorList>
    </citation>
    <scope>NUCLEOTIDE SEQUENCE [LARGE SCALE GENOMIC DNA]</scope>
    <source>
        <strain evidence="4">C142</strain>
    </source>
</reference>
<proteinExistence type="predicted"/>
<dbReference type="GO" id="GO:0051536">
    <property type="term" value="F:iron-sulfur cluster binding"/>
    <property type="evidence" value="ECO:0007669"/>
    <property type="project" value="InterPro"/>
</dbReference>
<feature type="coiled-coil region" evidence="1">
    <location>
        <begin position="83"/>
        <end position="110"/>
    </location>
</feature>
<evidence type="ECO:0000313" key="4">
    <source>
        <dbReference type="Proteomes" id="UP000010466"/>
    </source>
</evidence>
<keyword evidence="1" id="KW-0175">Coiled coil</keyword>
<evidence type="ECO:0000313" key="3">
    <source>
        <dbReference type="EMBL" id="CCP23892.1"/>
    </source>
</evidence>
<sequence>MVTFMHFNHNEAREIIMKHYMFPENKTLDFEEDNIITTYSQTCSDKLELSVKFENNILVQAKFNGHGCSVFLASTDILLNVVKQKSKKEIQELISLYEKFLNNNNELSDEELKAINDLWVFFNVKKHLSRMSCALLSSKTILNEIK</sequence>
<dbReference type="Pfam" id="PF01592">
    <property type="entry name" value="NifU_N"/>
    <property type="match status" value="1"/>
</dbReference>
<dbReference type="GO" id="GO:0016226">
    <property type="term" value="P:iron-sulfur cluster assembly"/>
    <property type="evidence" value="ECO:0007669"/>
    <property type="project" value="InterPro"/>
</dbReference>
<keyword evidence="4" id="KW-1185">Reference proteome</keyword>
<dbReference type="SUPFAM" id="SSF82649">
    <property type="entry name" value="SufE/NifU"/>
    <property type="match status" value="1"/>
</dbReference>
<dbReference type="Gene3D" id="3.90.1010.10">
    <property type="match status" value="1"/>
</dbReference>
<dbReference type="EMBL" id="HF559394">
    <property type="protein sequence ID" value="CCP23892.1"/>
    <property type="molecule type" value="Genomic_DNA"/>
</dbReference>
<accession>L0RV46</accession>
<dbReference type="InterPro" id="IPR002871">
    <property type="entry name" value="NIF_FeS_clus_asmbl_NifU_N"/>
</dbReference>
<dbReference type="HOGENOM" id="CLU_079283_4_1_14"/>
<dbReference type="KEGG" id="mcy:MCYN_0160"/>
<organism evidence="3 4">
    <name type="scientific">Mycoplasmopsis cynos (strain C142)</name>
    <name type="common">Mycoplasma cynos</name>
    <dbReference type="NCBI Taxonomy" id="1246955"/>
    <lineage>
        <taxon>Bacteria</taxon>
        <taxon>Bacillati</taxon>
        <taxon>Mycoplasmatota</taxon>
        <taxon>Mycoplasmoidales</taxon>
        <taxon>Metamycoplasmataceae</taxon>
        <taxon>Mycoplasmopsis</taxon>
    </lineage>
</organism>
<dbReference type="PATRIC" id="fig|1246955.3.peg.143"/>
<dbReference type="eggNOG" id="COG0822">
    <property type="taxonomic scope" value="Bacteria"/>
</dbReference>
<feature type="domain" description="NIF system FeS cluster assembly NifU N-terminal" evidence="2">
    <location>
        <begin position="14"/>
        <end position="90"/>
    </location>
</feature>
<dbReference type="AlphaFoldDB" id="L0RV46"/>
<dbReference type="STRING" id="1246955.MCYN_0160"/>
<protein>
    <submittedName>
        <fullName evidence="3">NITROGEN FIXATION PROTEIN NIFU</fullName>
    </submittedName>
</protein>
<name>L0RV46_MYCC1</name>
<evidence type="ECO:0000256" key="1">
    <source>
        <dbReference type="SAM" id="Coils"/>
    </source>
</evidence>
<evidence type="ECO:0000259" key="2">
    <source>
        <dbReference type="Pfam" id="PF01592"/>
    </source>
</evidence>